<keyword evidence="5 6" id="KW-0472">Membrane</keyword>
<gene>
    <name evidence="8" type="ORF">Cspa_c05180</name>
</gene>
<dbReference type="RefSeq" id="WP_015390638.1">
    <property type="nucleotide sequence ID" value="NC_020291.1"/>
</dbReference>
<dbReference type="Proteomes" id="UP000011728">
    <property type="component" value="Chromosome"/>
</dbReference>
<evidence type="ECO:0000256" key="5">
    <source>
        <dbReference type="ARBA" id="ARBA00023136"/>
    </source>
</evidence>
<dbReference type="STRING" id="36745.CLSAP_05230"/>
<dbReference type="PATRIC" id="fig|931276.5.peg.478"/>
<dbReference type="KEGG" id="csr:Cspa_c05180"/>
<dbReference type="GO" id="GO:0005886">
    <property type="term" value="C:plasma membrane"/>
    <property type="evidence" value="ECO:0007669"/>
    <property type="project" value="UniProtKB-SubCell"/>
</dbReference>
<evidence type="ECO:0000256" key="3">
    <source>
        <dbReference type="ARBA" id="ARBA00022692"/>
    </source>
</evidence>
<dbReference type="InterPro" id="IPR051449">
    <property type="entry name" value="ABC-2_transporter_component"/>
</dbReference>
<evidence type="ECO:0000256" key="2">
    <source>
        <dbReference type="ARBA" id="ARBA00022475"/>
    </source>
</evidence>
<dbReference type="EMBL" id="CP004121">
    <property type="protein sequence ID" value="AGF54312.1"/>
    <property type="molecule type" value="Genomic_DNA"/>
</dbReference>
<evidence type="ECO:0000313" key="8">
    <source>
        <dbReference type="EMBL" id="AGF54312.1"/>
    </source>
</evidence>
<comment type="subcellular location">
    <subcellularLocation>
        <location evidence="1">Cell membrane</location>
        <topology evidence="1">Multi-pass membrane protein</topology>
    </subcellularLocation>
</comment>
<feature type="transmembrane region" description="Helical" evidence="6">
    <location>
        <begin position="341"/>
        <end position="362"/>
    </location>
</feature>
<keyword evidence="4 6" id="KW-1133">Transmembrane helix</keyword>
<reference evidence="8 9" key="1">
    <citation type="submission" date="2013-02" db="EMBL/GenBank/DDBJ databases">
        <title>Genome sequence of Clostridium saccharoperbutylacetonicum N1-4(HMT).</title>
        <authorList>
            <person name="Poehlein A."/>
            <person name="Daniel R."/>
        </authorList>
    </citation>
    <scope>NUCLEOTIDE SEQUENCE [LARGE SCALE GENOMIC DNA]</scope>
    <source>
        <strain evidence="9">N1-4(HMT)</strain>
    </source>
</reference>
<dbReference type="PANTHER" id="PTHR30294">
    <property type="entry name" value="MEMBRANE COMPONENT OF ABC TRANSPORTER YHHJ-RELATED"/>
    <property type="match status" value="1"/>
</dbReference>
<dbReference type="AlphaFoldDB" id="M1MRW2"/>
<organism evidence="8 9">
    <name type="scientific">Clostridium saccharoperbutylacetonicum N1-4(HMT)</name>
    <dbReference type="NCBI Taxonomy" id="931276"/>
    <lineage>
        <taxon>Bacteria</taxon>
        <taxon>Bacillati</taxon>
        <taxon>Bacillota</taxon>
        <taxon>Clostridia</taxon>
        <taxon>Eubacteriales</taxon>
        <taxon>Clostridiaceae</taxon>
        <taxon>Clostridium</taxon>
    </lineage>
</organism>
<dbReference type="GO" id="GO:0140359">
    <property type="term" value="F:ABC-type transporter activity"/>
    <property type="evidence" value="ECO:0007669"/>
    <property type="project" value="InterPro"/>
</dbReference>
<dbReference type="HOGENOM" id="CLU_039483_0_2_9"/>
<dbReference type="OrthoDB" id="266913at2"/>
<evidence type="ECO:0000256" key="1">
    <source>
        <dbReference type="ARBA" id="ARBA00004651"/>
    </source>
</evidence>
<feature type="transmembrane region" description="Helical" evidence="6">
    <location>
        <begin position="285"/>
        <end position="304"/>
    </location>
</feature>
<evidence type="ECO:0000259" key="7">
    <source>
        <dbReference type="Pfam" id="PF12698"/>
    </source>
</evidence>
<evidence type="ECO:0000256" key="6">
    <source>
        <dbReference type="SAM" id="Phobius"/>
    </source>
</evidence>
<keyword evidence="2" id="KW-1003">Cell membrane</keyword>
<sequence length="374" mass="42419">MISIMKTVAKILLKRRSFFITTFVLPIILVFAFTALNNGNSTVKIAILNKDKGQLGKELENKLSQLDGVSKVEINNKDYIQDLIYHQYEMVITIDDNFTESILNDEKTQITYETISNSDLEYVIKDVLNNEVSAMARICNNVDIKSEGIDKVIKTFRDSQPQYEVLNKIDRKPNVTSSLGIIYFLLFISAAGSCGFLLEDERDGTKDRILMGKITERQYFAAQCIIFFIFTAIPSLEHYIVCKAFNYGFGFENTILLLVCSLLMSLLAVTFSIMMTSLIKNKSTFALVNSTFTIPIFMLSGAYWDFDMMSSGLQKIGNVLPIRWIIMSISNLQEGKRIESIIPMLSGVLALSILFLLLSIFFTRNKMVLIKQND</sequence>
<evidence type="ECO:0000256" key="4">
    <source>
        <dbReference type="ARBA" id="ARBA00022989"/>
    </source>
</evidence>
<feature type="transmembrane region" description="Helical" evidence="6">
    <location>
        <begin position="180"/>
        <end position="198"/>
    </location>
</feature>
<protein>
    <submittedName>
        <fullName evidence="8">ABC-type multidrug transport system, permease component</fullName>
    </submittedName>
</protein>
<feature type="domain" description="ABC-2 type transporter transmembrane" evidence="7">
    <location>
        <begin position="16"/>
        <end position="360"/>
    </location>
</feature>
<dbReference type="InterPro" id="IPR013525">
    <property type="entry name" value="ABC2_TM"/>
</dbReference>
<dbReference type="Pfam" id="PF12698">
    <property type="entry name" value="ABC2_membrane_3"/>
    <property type="match status" value="1"/>
</dbReference>
<dbReference type="Gene3D" id="3.40.1710.10">
    <property type="entry name" value="abc type-2 transporter like domain"/>
    <property type="match status" value="1"/>
</dbReference>
<evidence type="ECO:0000313" key="9">
    <source>
        <dbReference type="Proteomes" id="UP000011728"/>
    </source>
</evidence>
<dbReference type="eggNOG" id="COG0842">
    <property type="taxonomic scope" value="Bacteria"/>
</dbReference>
<accession>M1MRW2</accession>
<dbReference type="PANTHER" id="PTHR30294:SF45">
    <property type="entry name" value="LINEARMYCIN RESISTANCE PERMEASE PROTEIN LNRN"/>
    <property type="match status" value="1"/>
</dbReference>
<keyword evidence="3 6" id="KW-0812">Transmembrane</keyword>
<feature type="transmembrane region" description="Helical" evidence="6">
    <location>
        <begin position="253"/>
        <end position="273"/>
    </location>
</feature>
<name>M1MRW2_9CLOT</name>
<proteinExistence type="predicted"/>
<keyword evidence="9" id="KW-1185">Reference proteome</keyword>
<feature type="transmembrane region" description="Helical" evidence="6">
    <location>
        <begin position="219"/>
        <end position="241"/>
    </location>
</feature>